<proteinExistence type="predicted"/>
<feature type="compositionally biased region" description="Polar residues" evidence="1">
    <location>
        <begin position="1"/>
        <end position="13"/>
    </location>
</feature>
<evidence type="ECO:0000256" key="1">
    <source>
        <dbReference type="SAM" id="MobiDB-lite"/>
    </source>
</evidence>
<feature type="compositionally biased region" description="Low complexity" evidence="1">
    <location>
        <begin position="16"/>
        <end position="32"/>
    </location>
</feature>
<organism evidence="2">
    <name type="scientific">bioreactor metagenome</name>
    <dbReference type="NCBI Taxonomy" id="1076179"/>
    <lineage>
        <taxon>unclassified sequences</taxon>
        <taxon>metagenomes</taxon>
        <taxon>ecological metagenomes</taxon>
    </lineage>
</organism>
<feature type="region of interest" description="Disordered" evidence="1">
    <location>
        <begin position="1"/>
        <end position="32"/>
    </location>
</feature>
<dbReference type="AlphaFoldDB" id="A0A644VUG3"/>
<sequence length="192" mass="21600">MANTKTNSATRAKSSAVPKTKTETTAAAEQAPVTETKKKRLTLAEVSLNDLVEVQSCFYGSLVYVSSKTGYRIEWGEFGASQYMPVEEVMTMRNSQPTFFTNQWVRIIGDNASDVMNFLQLDRYYSKTAKVDSFDDLFAYTPAKIEEVVSTFTDSMKESFARYTHSLVQNGEIDSIKKIDAIERATGFEIKE</sequence>
<comment type="caution">
    <text evidence="2">The sequence shown here is derived from an EMBL/GenBank/DDBJ whole genome shotgun (WGS) entry which is preliminary data.</text>
</comment>
<accession>A0A644VUG3</accession>
<name>A0A644VUG3_9ZZZZ</name>
<protein>
    <submittedName>
        <fullName evidence="2">Uncharacterized protein</fullName>
    </submittedName>
</protein>
<dbReference type="EMBL" id="VSSQ01000453">
    <property type="protein sequence ID" value="MPL95075.1"/>
    <property type="molecule type" value="Genomic_DNA"/>
</dbReference>
<gene>
    <name evidence="2" type="ORF">SDC9_41238</name>
</gene>
<reference evidence="2" key="1">
    <citation type="submission" date="2019-08" db="EMBL/GenBank/DDBJ databases">
        <authorList>
            <person name="Kucharzyk K."/>
            <person name="Murdoch R.W."/>
            <person name="Higgins S."/>
            <person name="Loffler F."/>
        </authorList>
    </citation>
    <scope>NUCLEOTIDE SEQUENCE</scope>
</reference>
<evidence type="ECO:0000313" key="2">
    <source>
        <dbReference type="EMBL" id="MPL95075.1"/>
    </source>
</evidence>